<keyword evidence="1" id="KW-0175">Coiled coil</keyword>
<feature type="transmembrane region" description="Helical" evidence="2">
    <location>
        <begin position="140"/>
        <end position="160"/>
    </location>
</feature>
<name>A0A1H7PCG4_9FLAO</name>
<dbReference type="RefSeq" id="WP_091622850.1">
    <property type="nucleotide sequence ID" value="NZ_FNZN01000003.1"/>
</dbReference>
<reference evidence="4" key="1">
    <citation type="submission" date="2016-10" db="EMBL/GenBank/DDBJ databases">
        <authorList>
            <person name="Varghese N."/>
            <person name="Submissions S."/>
        </authorList>
    </citation>
    <scope>NUCLEOTIDE SEQUENCE [LARGE SCALE GENOMIC DNA]</scope>
    <source>
        <strain evidence="4">DSM 16471</strain>
    </source>
</reference>
<feature type="transmembrane region" description="Helical" evidence="2">
    <location>
        <begin position="107"/>
        <end position="128"/>
    </location>
</feature>
<keyword evidence="2" id="KW-1133">Transmembrane helix</keyword>
<accession>A0A1H7PCG4</accession>
<dbReference type="Pfam" id="PF10011">
    <property type="entry name" value="DUF2254"/>
    <property type="match status" value="1"/>
</dbReference>
<dbReference type="InterPro" id="IPR018723">
    <property type="entry name" value="DUF2254_membrane"/>
</dbReference>
<evidence type="ECO:0000256" key="1">
    <source>
        <dbReference type="SAM" id="Coils"/>
    </source>
</evidence>
<dbReference type="STRING" id="228957.SAMN04488008_103404"/>
<dbReference type="EMBL" id="FNZN01000003">
    <property type="protein sequence ID" value="SEL33084.1"/>
    <property type="molecule type" value="Genomic_DNA"/>
</dbReference>
<evidence type="ECO:0000313" key="3">
    <source>
        <dbReference type="EMBL" id="SEL33084.1"/>
    </source>
</evidence>
<dbReference type="AlphaFoldDB" id="A0A1H7PCG4"/>
<sequence>MDRLTNFVQQIRNKIAFLPTIISIAGLVLAFFMIYLEQVNISSYLIDVAPGLVIDNTDTAKTILSTLIGGLFSLTVFSFSMVMVLLNQASSNFSPRVLPGIISDEKHQFVLGQYIATILYNIFILISIEPTENSYQTPGFSVLIGIILTVLCLASFIYFIHHISQAIQVGNILIDIHERTRAEIENIIEQEKEKSLDFPNTENWEAYEITSSGYFYGILHDNLLKLCKENNTKIVINLFKGQFILDGTIGLLTEKPIDEKLKENIMNTLLFNNEELMGENYIYGFRQISEIGVKAMSPGINDPGTALNTIDYLTSLFLVLMKKWEYEYVSDSDNVNWSRTKCPNFSEVLYNVMATYRQYCKHDITVMRKLMHMLKTLTYHVINSNQLEDIEIEINELREDAKLNIENKRDLSKIDTEFISWS</sequence>
<feature type="transmembrane region" description="Helical" evidence="2">
    <location>
        <begin position="63"/>
        <end position="86"/>
    </location>
</feature>
<keyword evidence="4" id="KW-1185">Reference proteome</keyword>
<dbReference type="Proteomes" id="UP000198990">
    <property type="component" value="Unassembled WGS sequence"/>
</dbReference>
<feature type="coiled-coil region" evidence="1">
    <location>
        <begin position="380"/>
        <end position="407"/>
    </location>
</feature>
<evidence type="ECO:0000256" key="2">
    <source>
        <dbReference type="SAM" id="Phobius"/>
    </source>
</evidence>
<dbReference type="OrthoDB" id="2955631at2"/>
<proteinExistence type="predicted"/>
<evidence type="ECO:0000313" key="4">
    <source>
        <dbReference type="Proteomes" id="UP000198990"/>
    </source>
</evidence>
<feature type="transmembrane region" description="Helical" evidence="2">
    <location>
        <begin position="15"/>
        <end position="36"/>
    </location>
</feature>
<protein>
    <submittedName>
        <fullName evidence="3">Uncharacterized membrane protein</fullName>
    </submittedName>
</protein>
<organism evidence="3 4">
    <name type="scientific">Maribacter orientalis</name>
    <dbReference type="NCBI Taxonomy" id="228957"/>
    <lineage>
        <taxon>Bacteria</taxon>
        <taxon>Pseudomonadati</taxon>
        <taxon>Bacteroidota</taxon>
        <taxon>Flavobacteriia</taxon>
        <taxon>Flavobacteriales</taxon>
        <taxon>Flavobacteriaceae</taxon>
        <taxon>Maribacter</taxon>
    </lineage>
</organism>
<keyword evidence="2" id="KW-0472">Membrane</keyword>
<keyword evidence="2" id="KW-0812">Transmembrane</keyword>
<gene>
    <name evidence="3" type="ORF">SAMN04488008_103404</name>
</gene>